<dbReference type="STRING" id="2756.BFR44_02585"/>
<proteinExistence type="predicted"/>
<dbReference type="AlphaFoldDB" id="A0A1D2LS31"/>
<dbReference type="PROSITE" id="PS01117">
    <property type="entry name" value="HTH_MARR_1"/>
    <property type="match status" value="1"/>
</dbReference>
<keyword evidence="3" id="KW-0804">Transcription</keyword>
<dbReference type="GO" id="GO:0003700">
    <property type="term" value="F:DNA-binding transcription factor activity"/>
    <property type="evidence" value="ECO:0007669"/>
    <property type="project" value="InterPro"/>
</dbReference>
<evidence type="ECO:0000256" key="3">
    <source>
        <dbReference type="ARBA" id="ARBA00023163"/>
    </source>
</evidence>
<evidence type="ECO:0000259" key="4">
    <source>
        <dbReference type="PROSITE" id="PS50995"/>
    </source>
</evidence>
<evidence type="ECO:0000256" key="1">
    <source>
        <dbReference type="ARBA" id="ARBA00023015"/>
    </source>
</evidence>
<keyword evidence="6" id="KW-1185">Reference proteome</keyword>
<gene>
    <name evidence="5" type="ORF">CNY62_00765</name>
</gene>
<dbReference type="PRINTS" id="PR00598">
    <property type="entry name" value="HTHMARR"/>
</dbReference>
<dbReference type="InterPro" id="IPR036390">
    <property type="entry name" value="WH_DNA-bd_sf"/>
</dbReference>
<dbReference type="Pfam" id="PF12802">
    <property type="entry name" value="MarR_2"/>
    <property type="match status" value="1"/>
</dbReference>
<dbReference type="PANTHER" id="PTHR33164:SF87">
    <property type="entry name" value="MULTIPLE ANTIBIOTIC RESISTANCE PROTEIN MARR"/>
    <property type="match status" value="1"/>
</dbReference>
<dbReference type="EMBL" id="CP023483">
    <property type="protein sequence ID" value="ATF25025.1"/>
    <property type="molecule type" value="Genomic_DNA"/>
</dbReference>
<dbReference type="RefSeq" id="WP_069126118.1">
    <property type="nucleotide sequence ID" value="NZ_CP023483.1"/>
</dbReference>
<dbReference type="GO" id="GO:0006950">
    <property type="term" value="P:response to stress"/>
    <property type="evidence" value="ECO:0007669"/>
    <property type="project" value="TreeGrafter"/>
</dbReference>
<dbReference type="InterPro" id="IPR000835">
    <property type="entry name" value="HTH_MarR-typ"/>
</dbReference>
<name>A0A1D2LS31_BROTH</name>
<evidence type="ECO:0000313" key="5">
    <source>
        <dbReference type="EMBL" id="ATF25025.1"/>
    </source>
</evidence>
<protein>
    <submittedName>
        <fullName evidence="5">MarR family transcriptional regulator</fullName>
    </submittedName>
</protein>
<dbReference type="SMART" id="SM00347">
    <property type="entry name" value="HTH_MARR"/>
    <property type="match status" value="1"/>
</dbReference>
<dbReference type="GO" id="GO:0003677">
    <property type="term" value="F:DNA binding"/>
    <property type="evidence" value="ECO:0007669"/>
    <property type="project" value="UniProtKB-KW"/>
</dbReference>
<dbReference type="Gene3D" id="1.10.10.10">
    <property type="entry name" value="Winged helix-like DNA-binding domain superfamily/Winged helix DNA-binding domain"/>
    <property type="match status" value="1"/>
</dbReference>
<reference evidence="5 6" key="1">
    <citation type="submission" date="2017-09" db="EMBL/GenBank/DDBJ databases">
        <title>Complete Genome Sequences of Two Strains of the Meat Spoilage Bacterium Brochothrix thermosphacta Isolated from Ground Chicken.</title>
        <authorList>
            <person name="Paoli G.C."/>
            <person name="Wijey C."/>
            <person name="Chen C.-Y."/>
            <person name="Nguyen L."/>
            <person name="Yan X."/>
            <person name="Irwin P.L."/>
        </authorList>
    </citation>
    <scope>NUCLEOTIDE SEQUENCE [LARGE SCALE GENOMIC DNA]</scope>
    <source>
        <strain evidence="5 6">BI</strain>
    </source>
</reference>
<keyword evidence="1" id="KW-0805">Transcription regulation</keyword>
<dbReference type="Proteomes" id="UP000243591">
    <property type="component" value="Chromosome"/>
</dbReference>
<keyword evidence="2" id="KW-0238">DNA-binding</keyword>
<dbReference type="SUPFAM" id="SSF46785">
    <property type="entry name" value="Winged helix' DNA-binding domain"/>
    <property type="match status" value="1"/>
</dbReference>
<dbReference type="InterPro" id="IPR023187">
    <property type="entry name" value="Tscrpt_reg_MarR-type_CS"/>
</dbReference>
<dbReference type="PROSITE" id="PS50995">
    <property type="entry name" value="HTH_MARR_2"/>
    <property type="match status" value="1"/>
</dbReference>
<dbReference type="KEGG" id="bths:CNY62_00765"/>
<dbReference type="InterPro" id="IPR036388">
    <property type="entry name" value="WH-like_DNA-bd_sf"/>
</dbReference>
<dbReference type="InterPro" id="IPR039422">
    <property type="entry name" value="MarR/SlyA-like"/>
</dbReference>
<evidence type="ECO:0000313" key="6">
    <source>
        <dbReference type="Proteomes" id="UP000243591"/>
    </source>
</evidence>
<accession>A0A1D2LS31</accession>
<sequence>MKPIQTRTLALGQMIHHLCLLEKQPFDVPEIGLVTPSEFHLIDALNNQPKTGKELCQNLQITKGAVSQLTERLISKGWLIQTPSPTDKRSVLYSLTESGKKIAVAHFAIAQQFHQHLTTQFSSADMQTIDAGFKTLADYLKTLLEENSND</sequence>
<feature type="domain" description="HTH marR-type" evidence="4">
    <location>
        <begin position="1"/>
        <end position="145"/>
    </location>
</feature>
<dbReference type="PANTHER" id="PTHR33164">
    <property type="entry name" value="TRANSCRIPTIONAL REGULATOR, MARR FAMILY"/>
    <property type="match status" value="1"/>
</dbReference>
<evidence type="ECO:0000256" key="2">
    <source>
        <dbReference type="ARBA" id="ARBA00023125"/>
    </source>
</evidence>
<organism evidence="5 6">
    <name type="scientific">Brochothrix thermosphacta</name>
    <name type="common">Microbacterium thermosphactum</name>
    <dbReference type="NCBI Taxonomy" id="2756"/>
    <lineage>
        <taxon>Bacteria</taxon>
        <taxon>Bacillati</taxon>
        <taxon>Bacillota</taxon>
        <taxon>Bacilli</taxon>
        <taxon>Bacillales</taxon>
        <taxon>Listeriaceae</taxon>
        <taxon>Brochothrix</taxon>
    </lineage>
</organism>
<dbReference type="OrthoDB" id="2626899at2"/>